<evidence type="ECO:0000259" key="4">
    <source>
        <dbReference type="PROSITE" id="PS51778"/>
    </source>
</evidence>
<protein>
    <recommendedName>
        <fullName evidence="4">VASt domain-containing protein</fullName>
    </recommendedName>
</protein>
<comment type="subcellular location">
    <subcellularLocation>
        <location evidence="1">Membrane</location>
    </subcellularLocation>
</comment>
<keyword evidence="6" id="KW-1185">Reference proteome</keyword>
<evidence type="ECO:0000256" key="3">
    <source>
        <dbReference type="SAM" id="MobiDB-lite"/>
    </source>
</evidence>
<feature type="region of interest" description="Disordered" evidence="3">
    <location>
        <begin position="1"/>
        <end position="25"/>
    </location>
</feature>
<dbReference type="InterPro" id="IPR006614">
    <property type="entry name" value="Peroxin/Ferlin"/>
</dbReference>
<evidence type="ECO:0000256" key="2">
    <source>
        <dbReference type="ARBA" id="ARBA00023136"/>
    </source>
</evidence>
<organism evidence="5 6">
    <name type="scientific">Cymbomonas tetramitiformis</name>
    <dbReference type="NCBI Taxonomy" id="36881"/>
    <lineage>
        <taxon>Eukaryota</taxon>
        <taxon>Viridiplantae</taxon>
        <taxon>Chlorophyta</taxon>
        <taxon>Pyramimonadophyceae</taxon>
        <taxon>Pyramimonadales</taxon>
        <taxon>Pyramimonadaceae</taxon>
        <taxon>Cymbomonas</taxon>
    </lineage>
</organism>
<comment type="caution">
    <text evidence="5">The sequence shown here is derived from an EMBL/GenBank/DDBJ whole genome shotgun (WGS) entry which is preliminary data.</text>
</comment>
<feature type="non-terminal residue" evidence="5">
    <location>
        <position position="1"/>
    </location>
</feature>
<evidence type="ECO:0000256" key="1">
    <source>
        <dbReference type="ARBA" id="ARBA00004370"/>
    </source>
</evidence>
<dbReference type="Proteomes" id="UP001190700">
    <property type="component" value="Unassembled WGS sequence"/>
</dbReference>
<feature type="compositionally biased region" description="Basic and acidic residues" evidence="3">
    <location>
        <begin position="10"/>
        <end position="20"/>
    </location>
</feature>
<gene>
    <name evidence="5" type="ORF">CYMTET_37137</name>
</gene>
<dbReference type="PROSITE" id="PS51778">
    <property type="entry name" value="VAST"/>
    <property type="match status" value="1"/>
</dbReference>
<reference evidence="5 6" key="1">
    <citation type="journal article" date="2015" name="Genome Biol. Evol.">
        <title>Comparative Genomics of a Bacterivorous Green Alga Reveals Evolutionary Causalities and Consequences of Phago-Mixotrophic Mode of Nutrition.</title>
        <authorList>
            <person name="Burns J.A."/>
            <person name="Paasch A."/>
            <person name="Narechania A."/>
            <person name="Kim E."/>
        </authorList>
    </citation>
    <scope>NUCLEOTIDE SEQUENCE [LARGE SCALE GENOMIC DNA]</scope>
    <source>
        <strain evidence="5 6">PLY_AMNH</strain>
    </source>
</reference>
<dbReference type="InterPro" id="IPR044511">
    <property type="entry name" value="At1g03370/At5g50170-like"/>
</dbReference>
<sequence length="656" mass="73103">FFEAPAAYEDGEHPADEGRGMQEAGGGQSLAGIPGFEPFTGPGTEVLVQLRLQCSAAALNDLLFPNDFSAETFQASLIDKAGGTPGNAEEWMPNAKGQHERKLQARIPATGLPGTFTTKYETQTYLIHEEERVYYVLTVTKTPDVPYGNCFVVETQNLIVADDSASDEGEEGSGAACYLYITFRVRFVTSTMMKSWITNATAFGTREHYKIYRREIAKSVTVLGEGPPPALTRAASLRGDAAPATDTPSKDGTVDQASGSLSRSVSLSTQRLYPVISQLQRLQEGAQFLLRVGSGLNRTHVRHFLRNLPFLLLNPLFLMTALVLEHVVRGCQLLPWGQARESECFLRPPRGAAELLWMVAAVVPVLRALLDASKSAALANSSAAPAEKSQQLAALVLPSDDSEVGSPQAADRDGGRSPIMVLEEMHSMRRNSLARSSSNLDGDQLPPYDRTILVYASVPEKLRQYAMVEEVFESERWQPFVGWGSTYPGHFLPHEQRRWCNRDRNLTSQKFEDLVDERPPDGWTWHGEWMVDMGGRVVDTVDAKGWYYAIDFPMMSFPPDAGSAQVGYWCCRMRRWVRIRTRVVNELANQSSPIQTGMTFRQQHIDMLLQDSLRQCSKLLVSFMDARSNEQEGNNEATAPFEELQKSVDQFLEWRE</sequence>
<accession>A0AAE0CGX3</accession>
<dbReference type="EMBL" id="LGRX02024730">
    <property type="protein sequence ID" value="KAK3253617.1"/>
    <property type="molecule type" value="Genomic_DNA"/>
</dbReference>
<dbReference type="AlphaFoldDB" id="A0AAE0CGX3"/>
<dbReference type="Pfam" id="PF16016">
    <property type="entry name" value="VASt"/>
    <property type="match status" value="1"/>
</dbReference>
<dbReference type="InterPro" id="IPR031968">
    <property type="entry name" value="VASt"/>
</dbReference>
<dbReference type="GO" id="GO:0016020">
    <property type="term" value="C:membrane"/>
    <property type="evidence" value="ECO:0007669"/>
    <property type="project" value="UniProtKB-SubCell"/>
</dbReference>
<name>A0AAE0CGX3_9CHLO</name>
<evidence type="ECO:0000313" key="6">
    <source>
        <dbReference type="Proteomes" id="UP001190700"/>
    </source>
</evidence>
<keyword evidence="2" id="KW-0472">Membrane</keyword>
<evidence type="ECO:0000313" key="5">
    <source>
        <dbReference type="EMBL" id="KAK3253617.1"/>
    </source>
</evidence>
<dbReference type="PANTHER" id="PTHR46296:SF8">
    <property type="entry name" value="OS06G0297800 PROTEIN"/>
    <property type="match status" value="1"/>
</dbReference>
<feature type="domain" description="VASt" evidence="4">
    <location>
        <begin position="42"/>
        <end position="224"/>
    </location>
</feature>
<proteinExistence type="predicted"/>
<dbReference type="PANTHER" id="PTHR46296">
    <property type="entry name" value="BNAA05G37250D PROTEIN"/>
    <property type="match status" value="1"/>
</dbReference>
<feature type="region of interest" description="Disordered" evidence="3">
    <location>
        <begin position="238"/>
        <end position="258"/>
    </location>
</feature>
<dbReference type="SMART" id="SM00693">
    <property type="entry name" value="DysFN"/>
    <property type="match status" value="1"/>
</dbReference>